<reference evidence="6 7" key="1">
    <citation type="submission" date="2018-03" db="EMBL/GenBank/DDBJ databases">
        <title>Genomic Encyclopedia of Type Strains, Phase III (KMG-III): the genomes of soil and plant-associated and newly described type strains.</title>
        <authorList>
            <person name="Whitman W."/>
        </authorList>
    </citation>
    <scope>NUCLEOTIDE SEQUENCE [LARGE SCALE GENOMIC DNA]</scope>
    <source>
        <strain evidence="6 7">CGMCC 4.7067</strain>
    </source>
</reference>
<dbReference type="InterPro" id="IPR001647">
    <property type="entry name" value="HTH_TetR"/>
</dbReference>
<dbReference type="EMBL" id="PVTJ01000003">
    <property type="protein sequence ID" value="PRY59854.1"/>
    <property type="molecule type" value="Genomic_DNA"/>
</dbReference>
<evidence type="ECO:0000256" key="1">
    <source>
        <dbReference type="ARBA" id="ARBA00023015"/>
    </source>
</evidence>
<comment type="caution">
    <text evidence="6">The sequence shown here is derived from an EMBL/GenBank/DDBJ whole genome shotgun (WGS) entry which is preliminary data.</text>
</comment>
<keyword evidence="2 4" id="KW-0238">DNA-binding</keyword>
<dbReference type="OrthoDB" id="7186128at2"/>
<dbReference type="GO" id="GO:0000976">
    <property type="term" value="F:transcription cis-regulatory region binding"/>
    <property type="evidence" value="ECO:0007669"/>
    <property type="project" value="TreeGrafter"/>
</dbReference>
<evidence type="ECO:0000313" key="7">
    <source>
        <dbReference type="Proteomes" id="UP000238176"/>
    </source>
</evidence>
<dbReference type="PRINTS" id="PR00455">
    <property type="entry name" value="HTHTETR"/>
</dbReference>
<dbReference type="FunFam" id="1.10.10.60:FF:000141">
    <property type="entry name" value="TetR family transcriptional regulator"/>
    <property type="match status" value="1"/>
</dbReference>
<feature type="DNA-binding region" description="H-T-H motif" evidence="4">
    <location>
        <begin position="41"/>
        <end position="60"/>
    </location>
</feature>
<dbReference type="PROSITE" id="PS01081">
    <property type="entry name" value="HTH_TETR_1"/>
    <property type="match status" value="1"/>
</dbReference>
<dbReference type="GO" id="GO:0045892">
    <property type="term" value="P:negative regulation of DNA-templated transcription"/>
    <property type="evidence" value="ECO:0007669"/>
    <property type="project" value="UniProtKB-ARBA"/>
</dbReference>
<dbReference type="Pfam" id="PF00440">
    <property type="entry name" value="TetR_N"/>
    <property type="match status" value="1"/>
</dbReference>
<dbReference type="PANTHER" id="PTHR30055:SF146">
    <property type="entry name" value="HTH-TYPE TRANSCRIPTIONAL DUAL REGULATOR CECR"/>
    <property type="match status" value="1"/>
</dbReference>
<evidence type="ECO:0000259" key="5">
    <source>
        <dbReference type="PROSITE" id="PS50977"/>
    </source>
</evidence>
<dbReference type="InterPro" id="IPR009057">
    <property type="entry name" value="Homeodomain-like_sf"/>
</dbReference>
<keyword evidence="3" id="KW-0804">Transcription</keyword>
<evidence type="ECO:0000256" key="4">
    <source>
        <dbReference type="PROSITE-ProRule" id="PRU00335"/>
    </source>
</evidence>
<dbReference type="PANTHER" id="PTHR30055">
    <property type="entry name" value="HTH-TYPE TRANSCRIPTIONAL REGULATOR RUTR"/>
    <property type="match status" value="1"/>
</dbReference>
<evidence type="ECO:0000256" key="2">
    <source>
        <dbReference type="ARBA" id="ARBA00023125"/>
    </source>
</evidence>
<proteinExistence type="predicted"/>
<keyword evidence="1" id="KW-0805">Transcription regulation</keyword>
<name>A0A2T0UPL8_9ACTN</name>
<dbReference type="GO" id="GO:0003700">
    <property type="term" value="F:DNA-binding transcription factor activity"/>
    <property type="evidence" value="ECO:0007669"/>
    <property type="project" value="TreeGrafter"/>
</dbReference>
<evidence type="ECO:0000313" key="6">
    <source>
        <dbReference type="EMBL" id="PRY59854.1"/>
    </source>
</evidence>
<dbReference type="PROSITE" id="PS50977">
    <property type="entry name" value="HTH_TETR_2"/>
    <property type="match status" value="1"/>
</dbReference>
<evidence type="ECO:0000256" key="3">
    <source>
        <dbReference type="ARBA" id="ARBA00023163"/>
    </source>
</evidence>
<protein>
    <submittedName>
        <fullName evidence="6">TetR family transcriptional regulator</fullName>
    </submittedName>
</protein>
<dbReference type="RefSeq" id="WP_106363757.1">
    <property type="nucleotide sequence ID" value="NZ_PVTJ01000003.1"/>
</dbReference>
<accession>A0A2T0UPL8</accession>
<dbReference type="Proteomes" id="UP000238176">
    <property type="component" value="Unassembled WGS sequence"/>
</dbReference>
<dbReference type="InterPro" id="IPR039536">
    <property type="entry name" value="TetR_C_Proteobacteria"/>
</dbReference>
<gene>
    <name evidence="6" type="ORF">B0I28_103328</name>
</gene>
<feature type="domain" description="HTH tetR-type" evidence="5">
    <location>
        <begin position="18"/>
        <end position="78"/>
    </location>
</feature>
<keyword evidence="7" id="KW-1185">Reference proteome</keyword>
<dbReference type="SUPFAM" id="SSF46689">
    <property type="entry name" value="Homeodomain-like"/>
    <property type="match status" value="1"/>
</dbReference>
<sequence length="208" mass="23004">MTTLRATDQTPGRRRQSEAKRAAVLDAAEALFVAEGYEVASVDAIAARAGVSKRTVYDHFGDKQHLFAAVLDRSGETLIATIRAAIDEELTADRDVREALLAFARRIATETFPMSAYAVFRRLNAQAPLALPSGKTWREEREAMLEERFARFADDGELRITDPHRAVQHFVALTLRLALDAIDQGADDTAEVLAIITDGVDAFLRAYR</sequence>
<dbReference type="InterPro" id="IPR023772">
    <property type="entry name" value="DNA-bd_HTH_TetR-type_CS"/>
</dbReference>
<dbReference type="InterPro" id="IPR050109">
    <property type="entry name" value="HTH-type_TetR-like_transc_reg"/>
</dbReference>
<dbReference type="AlphaFoldDB" id="A0A2T0UPL8"/>
<dbReference type="Pfam" id="PF14246">
    <property type="entry name" value="TetR_C_7"/>
    <property type="match status" value="1"/>
</dbReference>
<organism evidence="6 7">
    <name type="scientific">Glycomyces artemisiae</name>
    <dbReference type="NCBI Taxonomy" id="1076443"/>
    <lineage>
        <taxon>Bacteria</taxon>
        <taxon>Bacillati</taxon>
        <taxon>Actinomycetota</taxon>
        <taxon>Actinomycetes</taxon>
        <taxon>Glycomycetales</taxon>
        <taxon>Glycomycetaceae</taxon>
        <taxon>Glycomyces</taxon>
    </lineage>
</organism>
<dbReference type="Gene3D" id="1.10.357.10">
    <property type="entry name" value="Tetracycline Repressor, domain 2"/>
    <property type="match status" value="1"/>
</dbReference>